<dbReference type="AlphaFoldDB" id="A0A1A8XLW4"/>
<protein>
    <recommendedName>
        <fullName evidence="3">Lipopolysaccharide kinase (Kdo/WaaP) family protein</fullName>
    </recommendedName>
</protein>
<dbReference type="SUPFAM" id="SSF51445">
    <property type="entry name" value="(Trans)glycosidases"/>
    <property type="match status" value="1"/>
</dbReference>
<dbReference type="RefSeq" id="WP_186410149.1">
    <property type="nucleotide sequence ID" value="NZ_FLQY01000061.1"/>
</dbReference>
<reference evidence="1 2" key="1">
    <citation type="submission" date="2016-06" db="EMBL/GenBank/DDBJ databases">
        <authorList>
            <person name="Kjaerup R.B."/>
            <person name="Dalgaard T.S."/>
            <person name="Juul-Madsen H.R."/>
        </authorList>
    </citation>
    <scope>NUCLEOTIDE SEQUENCE [LARGE SCALE GENOMIC DNA]</scope>
    <source>
        <strain evidence="1">2</strain>
    </source>
</reference>
<dbReference type="SUPFAM" id="SSF56112">
    <property type="entry name" value="Protein kinase-like (PK-like)"/>
    <property type="match status" value="1"/>
</dbReference>
<dbReference type="Proteomes" id="UP000199600">
    <property type="component" value="Unassembled WGS sequence"/>
</dbReference>
<gene>
    <name evidence="1" type="ORF">PROAA_1530002</name>
</gene>
<dbReference type="InterPro" id="IPR017853">
    <property type="entry name" value="GH"/>
</dbReference>
<evidence type="ECO:0000313" key="1">
    <source>
        <dbReference type="EMBL" id="SBT05402.1"/>
    </source>
</evidence>
<dbReference type="EMBL" id="FLQY01000061">
    <property type="protein sequence ID" value="SBT05402.1"/>
    <property type="molecule type" value="Genomic_DNA"/>
</dbReference>
<keyword evidence="2" id="KW-1185">Reference proteome</keyword>
<evidence type="ECO:0008006" key="3">
    <source>
        <dbReference type="Google" id="ProtNLM"/>
    </source>
</evidence>
<evidence type="ECO:0000313" key="2">
    <source>
        <dbReference type="Proteomes" id="UP000199600"/>
    </source>
</evidence>
<dbReference type="InterPro" id="IPR011009">
    <property type="entry name" value="Kinase-like_dom_sf"/>
</dbReference>
<dbReference type="Gene3D" id="1.10.510.10">
    <property type="entry name" value="Transferase(Phosphotransferase) domain 1"/>
    <property type="match status" value="1"/>
</dbReference>
<sequence length="749" mass="84214">MSSSPNQANPARRFATALLAYVLRGGFSFPGGHRPPAGHMVAESFAGVGVAASLDPAADDYVMDRLRETGICHVRLDFTYGDAAGPAGRLLERLLAADFRVTLHLLQPFEQARKLESAEATEVRQEWQRFVVATLDRYGDRADIIEVGSTVNRRRWAGYTLAGFLSMWDIAWQEVRARGLTLAGPSVTDFEPPWSVGLLALLRDQGQLPDLHADNLFSERSTEPERFDQKILGLRLAWLPRINLVKKARLLQRIGVDFGVPRLISPAAFWTLPRIERLLPDSEEKQADYLARYLVLCAASGALERAWWGPLICHREGLIDDGVVQYPALERITHYASVTGALADFRVRPALQALRAFAERIPGCRYAGRLNVGEGLEVHAFRSATQLIHAVWTINGRAAAMMDIYQDADLEAADYCSRDGEPLSEAPTLASEAPIYLSWAPDRQVGIKSGAVVLKGLVIHRHIPGKTHFYFRENGWQGVLLARNAAEARLLLQHIHPERIGAPPRDAILRHARNAVWTIADPRAEGAKLVVKQPVKMHLHKKFLDGFKPSKGLRSWSGSSELLRRHVGVAPPVAYFEKAGDDTLTQNYYLCEYVSADFAVREMFAAYARGETFFHGVNEADAYRQLSDFLHVLHGRGIRFRDLSGGNILIRQGADNELSFYLIDTGRIHAFNRPLTIGSRLSDLVRACNKLHQQGREQFMQMYMARLGERFRWAHRLRFATYDMKVSLKRNVGRQGFKRLVKHLRQREG</sequence>
<organism evidence="1 2">
    <name type="scientific">Candidatus Propionivibrio aalborgensis</name>
    <dbReference type="NCBI Taxonomy" id="1860101"/>
    <lineage>
        <taxon>Bacteria</taxon>
        <taxon>Pseudomonadati</taxon>
        <taxon>Pseudomonadota</taxon>
        <taxon>Betaproteobacteria</taxon>
        <taxon>Rhodocyclales</taxon>
        <taxon>Rhodocyclaceae</taxon>
        <taxon>Propionivibrio</taxon>
    </lineage>
</organism>
<proteinExistence type="predicted"/>
<dbReference type="Gene3D" id="3.20.20.80">
    <property type="entry name" value="Glycosidases"/>
    <property type="match status" value="1"/>
</dbReference>
<accession>A0A1A8XLW4</accession>
<name>A0A1A8XLW4_9RHOO</name>